<organism evidence="1 2">
    <name type="scientific">Cryobacterium algoritolerans</name>
    <dbReference type="NCBI Taxonomy" id="1259184"/>
    <lineage>
        <taxon>Bacteria</taxon>
        <taxon>Bacillati</taxon>
        <taxon>Actinomycetota</taxon>
        <taxon>Actinomycetes</taxon>
        <taxon>Micrococcales</taxon>
        <taxon>Microbacteriaceae</taxon>
        <taxon>Cryobacterium</taxon>
    </lineage>
</organism>
<dbReference type="Pfam" id="PF03746">
    <property type="entry name" value="LamB_YcsF"/>
    <property type="match status" value="1"/>
</dbReference>
<name>A0A4R8WZH4_9MICO</name>
<keyword evidence="1" id="KW-0378">Hydrolase</keyword>
<dbReference type="PANTHER" id="PTHR30292">
    <property type="entry name" value="UNCHARACTERIZED PROTEIN YBGL-RELATED"/>
    <property type="match status" value="1"/>
</dbReference>
<evidence type="ECO:0000313" key="2">
    <source>
        <dbReference type="Proteomes" id="UP000298412"/>
    </source>
</evidence>
<dbReference type="SUPFAM" id="SSF88713">
    <property type="entry name" value="Glycoside hydrolase/deacetylase"/>
    <property type="match status" value="1"/>
</dbReference>
<dbReference type="GO" id="GO:0005975">
    <property type="term" value="P:carbohydrate metabolic process"/>
    <property type="evidence" value="ECO:0007669"/>
    <property type="project" value="InterPro"/>
</dbReference>
<dbReference type="EMBL" id="SOFP01000010">
    <property type="protein sequence ID" value="TFC19735.1"/>
    <property type="molecule type" value="Genomic_DNA"/>
</dbReference>
<dbReference type="GO" id="GO:0017168">
    <property type="term" value="F:5-oxoprolinase (ATP-hydrolyzing) activity"/>
    <property type="evidence" value="ECO:0007669"/>
    <property type="project" value="UniProtKB-EC"/>
</dbReference>
<dbReference type="EC" id="3.5.2.9" evidence="1"/>
<dbReference type="AlphaFoldDB" id="A0A4R8WZH4"/>
<dbReference type="InterPro" id="IPR011330">
    <property type="entry name" value="Glyco_hydro/deAcase_b/a-brl"/>
</dbReference>
<dbReference type="Gene3D" id="3.20.20.370">
    <property type="entry name" value="Glycoside hydrolase/deacetylase"/>
    <property type="match status" value="1"/>
</dbReference>
<dbReference type="Proteomes" id="UP000298412">
    <property type="component" value="Unassembled WGS sequence"/>
</dbReference>
<dbReference type="RefSeq" id="WP_134564930.1">
    <property type="nucleotide sequence ID" value="NZ_SOFP01000010.1"/>
</dbReference>
<evidence type="ECO:0000313" key="1">
    <source>
        <dbReference type="EMBL" id="TFC19735.1"/>
    </source>
</evidence>
<dbReference type="PANTHER" id="PTHR30292:SF0">
    <property type="entry name" value="5-OXOPROLINASE SUBUNIT A"/>
    <property type="match status" value="1"/>
</dbReference>
<reference evidence="1 2" key="1">
    <citation type="submission" date="2019-03" db="EMBL/GenBank/DDBJ databases">
        <title>Genomics of glacier-inhabiting Cryobacterium strains.</title>
        <authorList>
            <person name="Liu Q."/>
            <person name="Xin Y.-H."/>
        </authorList>
    </citation>
    <scope>NUCLEOTIDE SEQUENCE [LARGE SCALE GENOMIC DNA]</scope>
    <source>
        <strain evidence="1 2">MDT1-3</strain>
    </source>
</reference>
<accession>A0A4R8WZH4</accession>
<sequence length="249" mass="26408">MAAAGPLAVVRLISINSDMGESIGIHSFGNDEALLRIVDTINVACGMHAGDPTAMRVVVDQAQAAGVTVGAHPGLPDIAGFGRRAMALDADEARDLVRYQVGSLVGFLDSAGMPLHHIKPHGALFGMMAKDEALMDALCDVAVQYGVPVLGLAGTTHETVALRRGVDFVSEFYVDLDYNDDGTVRVNRTGSRHDLDDIEERVRAAAVDGTTTSVTGREIPIRAESFCIHSDLPDAYLVAERVRAVISSL</sequence>
<dbReference type="OrthoDB" id="9773478at2"/>
<keyword evidence="2" id="KW-1185">Reference proteome</keyword>
<dbReference type="InterPro" id="IPR005501">
    <property type="entry name" value="LamB/YcsF/PxpA-like"/>
</dbReference>
<protein>
    <submittedName>
        <fullName evidence="1">5-oxoprolinase subunit PxpA</fullName>
        <ecNumber evidence="1">3.5.2.9</ecNumber>
    </submittedName>
</protein>
<gene>
    <name evidence="1" type="primary">pxpA</name>
    <name evidence="1" type="ORF">E3O19_01885</name>
</gene>
<dbReference type="NCBIfam" id="NF003814">
    <property type="entry name" value="PRK05406.1-3"/>
    <property type="match status" value="1"/>
</dbReference>
<comment type="caution">
    <text evidence="1">The sequence shown here is derived from an EMBL/GenBank/DDBJ whole genome shotgun (WGS) entry which is preliminary data.</text>
</comment>
<proteinExistence type="predicted"/>